<evidence type="ECO:0000313" key="9">
    <source>
        <dbReference type="Proteomes" id="UP000094527"/>
    </source>
</evidence>
<feature type="compositionally biased region" description="Basic and acidic residues" evidence="5">
    <location>
        <begin position="1706"/>
        <end position="1716"/>
    </location>
</feature>
<comment type="caution">
    <text evidence="8">The sequence shown here is derived from an EMBL/GenBank/DDBJ whole genome shotgun (WGS) entry which is preliminary data.</text>
</comment>
<evidence type="ECO:0000256" key="3">
    <source>
        <dbReference type="ARBA" id="ARBA00022794"/>
    </source>
</evidence>
<feature type="compositionally biased region" description="Polar residues" evidence="5">
    <location>
        <begin position="1037"/>
        <end position="1047"/>
    </location>
</feature>
<dbReference type="InterPro" id="IPR011705">
    <property type="entry name" value="BACK"/>
</dbReference>
<organism evidence="8 9">
    <name type="scientific">Orchesella cincta</name>
    <name type="common">Springtail</name>
    <name type="synonym">Podura cincta</name>
    <dbReference type="NCBI Taxonomy" id="48709"/>
    <lineage>
        <taxon>Eukaryota</taxon>
        <taxon>Metazoa</taxon>
        <taxon>Ecdysozoa</taxon>
        <taxon>Arthropoda</taxon>
        <taxon>Hexapoda</taxon>
        <taxon>Collembola</taxon>
        <taxon>Entomobryomorpha</taxon>
        <taxon>Entomobryoidea</taxon>
        <taxon>Orchesellidae</taxon>
        <taxon>Orchesellinae</taxon>
        <taxon>Orchesella</taxon>
    </lineage>
</organism>
<feature type="region of interest" description="Disordered" evidence="5">
    <location>
        <begin position="1022"/>
        <end position="1049"/>
    </location>
</feature>
<feature type="region of interest" description="Disordered" evidence="5">
    <location>
        <begin position="802"/>
        <end position="891"/>
    </location>
</feature>
<reference evidence="8 9" key="1">
    <citation type="journal article" date="2016" name="Genome Biol. Evol.">
        <title>Gene Family Evolution Reflects Adaptation to Soil Environmental Stressors in the Genome of the Collembolan Orchesella cincta.</title>
        <authorList>
            <person name="Faddeeva-Vakhrusheva A."/>
            <person name="Derks M.F."/>
            <person name="Anvar S.Y."/>
            <person name="Agamennone V."/>
            <person name="Suring W."/>
            <person name="Smit S."/>
            <person name="van Straalen N.M."/>
            <person name="Roelofs D."/>
        </authorList>
    </citation>
    <scope>NUCLEOTIDE SEQUENCE [LARGE SCALE GENOMIC DNA]</scope>
    <source>
        <tissue evidence="8">Mixed pool</tissue>
    </source>
</reference>
<feature type="compositionally biased region" description="Low complexity" evidence="5">
    <location>
        <begin position="1694"/>
        <end position="1705"/>
    </location>
</feature>
<keyword evidence="4" id="KW-0325">Glycoprotein</keyword>
<gene>
    <name evidence="8" type="ORF">Ocin01_03726</name>
</gene>
<dbReference type="Pfam" id="PF25752">
    <property type="entry name" value="DUF1619_N"/>
    <property type="match status" value="1"/>
</dbReference>
<dbReference type="InterPro" id="IPR000210">
    <property type="entry name" value="BTB/POZ_dom"/>
</dbReference>
<evidence type="ECO:0000256" key="5">
    <source>
        <dbReference type="SAM" id="MobiDB-lite"/>
    </source>
</evidence>
<sequence length="1774" mass="198211">MEISTLFLFMFLFLTFSETHAFHDRKNHSKSEGGGYVRKRVINAEPGSVPTQQPVLALTSNKFPSAKLDRHPMIDDILQLSKESGMPSTEKTARDEDDSDGLLSMESNTTYIPYGDNETSSSSPIPNNSTEIPINSSSPTPTITSTTEITTTEITTPPTTEIPFIPGEHGESTKSFFCLCDLRSSCDMNCCCDPDCSDEEKELFTGCEGSVIYDPTSKRNKDRSCYKSFVMYTENSPNRIDRTEKGMFCIVKDNMRQEREFSQSDMDMITKKILKGRISLKQKYSWDEDAAVKPSYLKMKNEPYRYGSVIWTTKTDNDDQQQILRLPTSYHSNLCSLKEPIKYLQDSNFTCLLPISNLKVQCAALNELNVNHFIRNYTVISNPKMLKDDNATDIPICHINTNDQCFSDNDFVEGDSEDEVENTKPQLDLGNSICHKVLSQLKLMFIHEGINGITKVVAKSVLEDIPLDTKELKQEFSVEFIWANDVGVGNETNATSSTTTFHKQPRSGIPGYIVGKPVILGKKMEARKNQANDSKEYEVVQRIQVLPDASQWLHVQSAGNCPVDYEEITEFARNPILFGYEHSSTCRLVLDEFRHCEQLQQHIASFVFGAENPIQFTKAPLYVSAYGSPDAFPSDWVPLSFIDISGFLGSSPSSSSLLANGCDGVITGVHVTIAYALVGPVDAPQAKITGVFYEPEESFQLTPEDDSQCKSEVCTRKSRYLSVTTTVSFVDVSKKPTSRVATWPVVSIRLPEDFFYPFSSAPSPSGATMPRTDISKSFVYFNMYFILAPAMPRVLPSTCRIPKPVGRAPPPTPTLMRTSLQQRDESSPLGSGRTSRIATKPNNPSNPYKYNESAFQDRYSTHRRRTSAVNYSNSHSNVPPPPEQYTPPQNLQKSRYYGSFRNSITSQNQQIFEKDFGVFGTSIMQHEQQQQQQTQQQAKDNRNLNKIEDINAMFKRPDYNPPPCGNCTGGDCLRAASPIQNGGGGQYNNRSSMAQADIYGSYVSTQQRTSWDQQAISAIPGHLPPTTQPIISGNGGETASANNNATRRSLKSDELDRILAKYGKSSRSSIQNNSNNNNEQDPDFACIRVDSFQQVTEKFCEPPVNLNPAIQPMFWNNNRKTEEQLPQVNLSRTERRRNSAALEKSMESLMKQMNTNNNNNNNSDSGIGIISNSSVPAFKANKGEHEQKNQLEKRLERTSHAAIPEYKRSTHVFPFKETASGHLVVTPEQIAFESRKISVLVADPSSGTVGLEFSAITGGGGGNSLHTSTSKNERILHEVKKAMSIAEAVDRKNSSSKIQPREKLYQKKYSESTSTSEEFQKSILERIVTAKNPDTHVMIGDKTYPCHSLALEAFSSHFDRLRPELFVQQIHLPETEVASSVFPIIMDWIVQSEEGRKEILTKENLIQVYAAAKYLGIRQLESQCISFLERKVEASDPDLLTMWDEVKKRQGSFPELVRIIASKLASSYHEIYAARRFLHMDVDELYMLLSSNDISIDSEMDVYDSAVSWLLHDWKNRKTHTNRIMSTIRFGLLTPLQLTQINLCPEISKMKTEKDYSQIFTYGTVKEMIDDGLAYSIFEESYKSQPEELKKWVQKTAMKAPAPRTCLVNKKRGTPYIMEKISLLEDASQTKLKASFNKIPERSSSYTIVNDEHHLPRPGTPTIDSASGVRAHNLGIPGGSTDKSKSRIPTIVPSTSSAQAGAASTKSDKGTSKRFNEGSGNSASPAFHEISKPKLLTNHSSNVLMKTNSDEETGGMDPGLPPLPLSETPDGNNK</sequence>
<dbReference type="GO" id="GO:0060271">
    <property type="term" value="P:cilium assembly"/>
    <property type="evidence" value="ECO:0007669"/>
    <property type="project" value="TreeGrafter"/>
</dbReference>
<dbReference type="STRING" id="48709.A0A1D2NCI5"/>
<dbReference type="InterPro" id="IPR040354">
    <property type="entry name" value="TCTN1-3"/>
</dbReference>
<dbReference type="GO" id="GO:0035869">
    <property type="term" value="C:ciliary transition zone"/>
    <property type="evidence" value="ECO:0007669"/>
    <property type="project" value="TreeGrafter"/>
</dbReference>
<dbReference type="SUPFAM" id="SSF54695">
    <property type="entry name" value="POZ domain"/>
    <property type="match status" value="1"/>
</dbReference>
<feature type="compositionally biased region" description="Low complexity" evidence="5">
    <location>
        <begin position="840"/>
        <end position="851"/>
    </location>
</feature>
<accession>A0A1D2NCI5</accession>
<feature type="domain" description="BACK" evidence="7">
    <location>
        <begin position="1405"/>
        <end position="1542"/>
    </location>
</feature>
<feature type="region of interest" description="Disordered" evidence="5">
    <location>
        <begin position="1121"/>
        <end position="1140"/>
    </location>
</feature>
<feature type="compositionally biased region" description="Low complexity" evidence="5">
    <location>
        <begin position="117"/>
        <end position="143"/>
    </location>
</feature>
<evidence type="ECO:0000259" key="7">
    <source>
        <dbReference type="SMART" id="SM00875"/>
    </source>
</evidence>
<feature type="region of interest" description="Disordered" evidence="5">
    <location>
        <begin position="1651"/>
        <end position="1774"/>
    </location>
</feature>
<feature type="compositionally biased region" description="Polar residues" evidence="5">
    <location>
        <begin position="828"/>
        <end position="837"/>
    </location>
</feature>
<feature type="region of interest" description="Disordered" evidence="5">
    <location>
        <begin position="1063"/>
        <end position="1082"/>
    </location>
</feature>
<dbReference type="Pfam" id="PF07707">
    <property type="entry name" value="BACK"/>
    <property type="match status" value="1"/>
</dbReference>
<feature type="signal peptide" evidence="6">
    <location>
        <begin position="1"/>
        <end position="21"/>
    </location>
</feature>
<keyword evidence="9" id="KW-1185">Reference proteome</keyword>
<dbReference type="OrthoDB" id="6350321at2759"/>
<dbReference type="InterPro" id="IPR057724">
    <property type="entry name" value="TCTN1-3_N"/>
</dbReference>
<feature type="compositionally biased region" description="Low complexity" evidence="5">
    <location>
        <begin position="1065"/>
        <end position="1078"/>
    </location>
</feature>
<feature type="compositionally biased region" description="Polar residues" evidence="5">
    <location>
        <begin position="1737"/>
        <end position="1747"/>
    </location>
</feature>
<dbReference type="Pfam" id="PF07773">
    <property type="entry name" value="TCTN_DUF1619"/>
    <property type="match status" value="2"/>
</dbReference>
<dbReference type="PANTHER" id="PTHR14611:SF2">
    <property type="entry name" value="TECTONIC"/>
    <property type="match status" value="1"/>
</dbReference>
<dbReference type="Proteomes" id="UP000094527">
    <property type="component" value="Unassembled WGS sequence"/>
</dbReference>
<evidence type="ECO:0000256" key="1">
    <source>
        <dbReference type="ARBA" id="ARBA00007633"/>
    </source>
</evidence>
<dbReference type="InterPro" id="IPR011333">
    <property type="entry name" value="SKP1/BTB/POZ_sf"/>
</dbReference>
<evidence type="ECO:0000256" key="2">
    <source>
        <dbReference type="ARBA" id="ARBA00022729"/>
    </source>
</evidence>
<dbReference type="PANTHER" id="PTHR14611">
    <property type="entry name" value="TECTONIC FAMILY MEMBER"/>
    <property type="match status" value="1"/>
</dbReference>
<proteinExistence type="inferred from homology"/>
<dbReference type="Gene3D" id="3.30.710.10">
    <property type="entry name" value="Potassium Channel Kv1.1, Chain A"/>
    <property type="match status" value="1"/>
</dbReference>
<dbReference type="EMBL" id="LJIJ01000091">
    <property type="protein sequence ID" value="ODN02973.1"/>
    <property type="molecule type" value="Genomic_DNA"/>
</dbReference>
<evidence type="ECO:0000256" key="4">
    <source>
        <dbReference type="ARBA" id="ARBA00023180"/>
    </source>
</evidence>
<keyword evidence="2 6" id="KW-0732">Signal</keyword>
<keyword evidence="3" id="KW-0970">Cilium biogenesis/degradation</keyword>
<evidence type="ECO:0000256" key="6">
    <source>
        <dbReference type="SAM" id="SignalP"/>
    </source>
</evidence>
<comment type="similarity">
    <text evidence="1">Belongs to the tectonic family.</text>
</comment>
<feature type="chain" id="PRO_5008905358" evidence="6">
    <location>
        <begin position="22"/>
        <end position="1774"/>
    </location>
</feature>
<feature type="compositionally biased region" description="Polar residues" evidence="5">
    <location>
        <begin position="1121"/>
        <end position="1131"/>
    </location>
</feature>
<dbReference type="SMART" id="SM00875">
    <property type="entry name" value="BACK"/>
    <property type="match status" value="1"/>
</dbReference>
<feature type="region of interest" description="Disordered" evidence="5">
    <location>
        <begin position="82"/>
        <end position="143"/>
    </location>
</feature>
<dbReference type="Gene3D" id="1.25.40.420">
    <property type="match status" value="1"/>
</dbReference>
<dbReference type="InterPro" id="IPR011677">
    <property type="entry name" value="TCTN1-3_dom"/>
</dbReference>
<evidence type="ECO:0000313" key="8">
    <source>
        <dbReference type="EMBL" id="ODN02973.1"/>
    </source>
</evidence>
<name>A0A1D2NCI5_ORCCI</name>
<dbReference type="Pfam" id="PF00651">
    <property type="entry name" value="BTB"/>
    <property type="match status" value="1"/>
</dbReference>
<feature type="compositionally biased region" description="Polar residues" evidence="5">
    <location>
        <begin position="867"/>
        <end position="877"/>
    </location>
</feature>
<protein>
    <submittedName>
        <fullName evidence="8">Tectonic-1</fullName>
    </submittedName>
</protein>